<dbReference type="Pfam" id="PF13523">
    <property type="entry name" value="Acetyltransf_8"/>
    <property type="match status" value="1"/>
</dbReference>
<dbReference type="SUPFAM" id="SSF55729">
    <property type="entry name" value="Acyl-CoA N-acyltransferases (Nat)"/>
    <property type="match status" value="1"/>
</dbReference>
<gene>
    <name evidence="3" type="ORF">GTW23_11620</name>
</gene>
<proteinExistence type="predicted"/>
<dbReference type="Gene3D" id="3.40.630.30">
    <property type="match status" value="1"/>
</dbReference>
<feature type="domain" description="N-acetyltransferase" evidence="2">
    <location>
        <begin position="6"/>
        <end position="176"/>
    </location>
</feature>
<organism evidence="3 4">
    <name type="scientific">Hoeflea alexandrii</name>
    <dbReference type="NCBI Taxonomy" id="288436"/>
    <lineage>
        <taxon>Bacteria</taxon>
        <taxon>Pseudomonadati</taxon>
        <taxon>Pseudomonadota</taxon>
        <taxon>Alphaproteobacteria</taxon>
        <taxon>Hyphomicrobiales</taxon>
        <taxon>Rhizobiaceae</taxon>
        <taxon>Hoeflea</taxon>
    </lineage>
</organism>
<keyword evidence="1" id="KW-0046">Antibiotic resistance</keyword>
<dbReference type="PANTHER" id="PTHR31438:SF1">
    <property type="entry name" value="LYSINE N-ACYLTRANSFERASE C17G9.06C-RELATED"/>
    <property type="match status" value="1"/>
</dbReference>
<accession>A0ABT1CRJ4</accession>
<sequence>MEAGRIGFRTVTPDDYALLEDWLKTPHWRDWWGEPEAEIGYIRDMVEDRDTTRPFLFMVDGMPAGYIQYWFVGDHLEEPWLTNAPWLAQVPADSIGVDMSIGDAARLSQGLGSAVLKAFTEGLRAEGHGTIVIDPDVANKRAIRAYEKAGFRPLLVSRESLDGTDTPVLIMVQMPETARKTSETTP</sequence>
<dbReference type="Proteomes" id="UP001320715">
    <property type="component" value="Unassembled WGS sequence"/>
</dbReference>
<dbReference type="InterPro" id="IPR000182">
    <property type="entry name" value="GNAT_dom"/>
</dbReference>
<comment type="caution">
    <text evidence="3">The sequence shown here is derived from an EMBL/GenBank/DDBJ whole genome shotgun (WGS) entry which is preliminary data.</text>
</comment>
<dbReference type="PROSITE" id="PS51186">
    <property type="entry name" value="GNAT"/>
    <property type="match status" value="1"/>
</dbReference>
<evidence type="ECO:0000313" key="3">
    <source>
        <dbReference type="EMBL" id="MCO6408825.1"/>
    </source>
</evidence>
<evidence type="ECO:0000259" key="2">
    <source>
        <dbReference type="PROSITE" id="PS51186"/>
    </source>
</evidence>
<dbReference type="PANTHER" id="PTHR31438">
    <property type="entry name" value="LYSINE N-ACYLTRANSFERASE C17G9.06C-RELATED"/>
    <property type="match status" value="1"/>
</dbReference>
<dbReference type="InterPro" id="IPR016181">
    <property type="entry name" value="Acyl_CoA_acyltransferase"/>
</dbReference>
<protein>
    <submittedName>
        <fullName evidence="3">GNAT family N-acetyltransferase</fullName>
    </submittedName>
</protein>
<keyword evidence="4" id="KW-1185">Reference proteome</keyword>
<dbReference type="CDD" id="cd04301">
    <property type="entry name" value="NAT_SF"/>
    <property type="match status" value="1"/>
</dbReference>
<evidence type="ECO:0000256" key="1">
    <source>
        <dbReference type="ARBA" id="ARBA00023251"/>
    </source>
</evidence>
<dbReference type="EMBL" id="JAAAML010000002">
    <property type="protein sequence ID" value="MCO6408825.1"/>
    <property type="molecule type" value="Genomic_DNA"/>
</dbReference>
<reference evidence="3 4" key="1">
    <citation type="submission" date="2020-01" db="EMBL/GenBank/DDBJ databases">
        <title>Genomes of bacteria type strains.</title>
        <authorList>
            <person name="Chen J."/>
            <person name="Zhu S."/>
            <person name="Yang J."/>
        </authorList>
    </citation>
    <scope>NUCLEOTIDE SEQUENCE [LARGE SCALE GENOMIC DNA]</scope>
    <source>
        <strain evidence="3 4">DSM 16655</strain>
    </source>
</reference>
<name>A0ABT1CRJ4_9HYPH</name>
<evidence type="ECO:0000313" key="4">
    <source>
        <dbReference type="Proteomes" id="UP001320715"/>
    </source>
</evidence>